<accession>A0A0D1YJ24</accession>
<dbReference type="OrthoDB" id="5303793at2759"/>
<evidence type="ECO:0000313" key="1">
    <source>
        <dbReference type="EMBL" id="KIW00882.1"/>
    </source>
</evidence>
<dbReference type="Proteomes" id="UP000053259">
    <property type="component" value="Unassembled WGS sequence"/>
</dbReference>
<dbReference type="EMBL" id="KN847559">
    <property type="protein sequence ID" value="KIW00882.1"/>
    <property type="molecule type" value="Genomic_DNA"/>
</dbReference>
<evidence type="ECO:0000313" key="2">
    <source>
        <dbReference type="Proteomes" id="UP000053259"/>
    </source>
</evidence>
<gene>
    <name evidence="1" type="ORF">PV09_07635</name>
</gene>
<sequence length="941" mass="108632">MAPLKAKYLNSHPHNIGRANPVQFGTTTSGRPKWNLASQPSTDPTIIVKRVEASYQTGRTRSIEISCPKLGYRDIIEMSDIMAPELSEDIRWTIEDFSRRNVLDRERALKTLLAVRTVCGQFVKILKLDALVEKLVSDMANLASTIIVQVEDDLSRRDSLYEFPWEILEHPSFWPEGTRYDVKSAKRLGFEIYVKRKAIATRLPSSARRPRRDEGVYKFEVSISLDSVKDSAPSYNILIVSNRDSNDQDDQDSHFMIARPLYAAISGIDENIHVNIEVCRPGSWDAFSKHLQCRRRGYWNVVHIDLPVGQSFFHFHDGNFGDYDPVPDYEVAELLCKHDVRTVFLTCNEARINSTTPSTRLAAAFVAENIPIVASAPFRLPKIYLMLMSSAFYQSILLLHRKGPSYAAHVARKAMQSQDIDHLGRYHIPVRNTIEGVGLIVYDNGNTDGLDARRFCYPTTEKTPRRFGSVNYQDVWLFGRDLDVMRLENQLLSNPDTSNILWLTGKRSVGKSALLSYLTFWWALTKFVETSVYIDLGQCLDSFDGVLAQFATVLPQVGLGEAYAEKYLNDLKTSSDIKRTRIYKDLIKLLRDHRIYLYFENIDHWRPRSLEKSPRNEEMWATQKKLFLEFIEQLRGGRSFAVLECPYNDQRIRGSNAVFDLKSLKNHDVQQMFGITEWDRWVEGTSNILIRQSNFQREKSREITEFYDAILDCSQGLMAAKQNFVYNLPFNPEQRTRDVFVLLHTNHPGTAGPYNMEANASVALIEQLYDLVIRDRDDIEDKNPEANMNVLRLMFALSTFFERIPKDIKFYLVLLWYYGIFTPEWSLPGKPYDYENEETQTLVTENDLKEAVVALEDSTINREWDHLLRHLIKYDFVSPDPDHEEDYYLLNPTVTFCMRKIVYASHGPLTSPILPLAIRLASQDYYIHRFQTVNYAAQNGN</sequence>
<dbReference type="VEuPathDB" id="FungiDB:PV09_07635"/>
<dbReference type="STRING" id="253628.A0A0D1YJ24"/>
<dbReference type="AlphaFoldDB" id="A0A0D1YJ24"/>
<dbReference type="RefSeq" id="XP_016210751.1">
    <property type="nucleotide sequence ID" value="XM_016361425.1"/>
</dbReference>
<keyword evidence="2" id="KW-1185">Reference proteome</keyword>
<proteinExistence type="predicted"/>
<dbReference type="InParanoid" id="A0A0D1YJ24"/>
<name>A0A0D1YJ24_9PEZI</name>
<organism evidence="1 2">
    <name type="scientific">Verruconis gallopava</name>
    <dbReference type="NCBI Taxonomy" id="253628"/>
    <lineage>
        <taxon>Eukaryota</taxon>
        <taxon>Fungi</taxon>
        <taxon>Dikarya</taxon>
        <taxon>Ascomycota</taxon>
        <taxon>Pezizomycotina</taxon>
        <taxon>Dothideomycetes</taxon>
        <taxon>Pleosporomycetidae</taxon>
        <taxon>Venturiales</taxon>
        <taxon>Sympoventuriaceae</taxon>
        <taxon>Verruconis</taxon>
    </lineage>
</organism>
<dbReference type="HOGENOM" id="CLU_311962_0_0_1"/>
<evidence type="ECO:0008006" key="3">
    <source>
        <dbReference type="Google" id="ProtNLM"/>
    </source>
</evidence>
<reference evidence="1 2" key="1">
    <citation type="submission" date="2015-01" db="EMBL/GenBank/DDBJ databases">
        <title>The Genome Sequence of Ochroconis gallopava CBS43764.</title>
        <authorList>
            <consortium name="The Broad Institute Genomics Platform"/>
            <person name="Cuomo C."/>
            <person name="de Hoog S."/>
            <person name="Gorbushina A."/>
            <person name="Stielow B."/>
            <person name="Teixiera M."/>
            <person name="Abouelleil A."/>
            <person name="Chapman S.B."/>
            <person name="Priest M."/>
            <person name="Young S.K."/>
            <person name="Wortman J."/>
            <person name="Nusbaum C."/>
            <person name="Birren B."/>
        </authorList>
    </citation>
    <scope>NUCLEOTIDE SEQUENCE [LARGE SCALE GENOMIC DNA]</scope>
    <source>
        <strain evidence="1 2">CBS 43764</strain>
    </source>
</reference>
<protein>
    <recommendedName>
        <fullName evidence="3">CHAT domain-containing protein</fullName>
    </recommendedName>
</protein>
<dbReference type="GeneID" id="27315608"/>